<evidence type="ECO:0000313" key="5">
    <source>
        <dbReference type="Proteomes" id="UP000610760"/>
    </source>
</evidence>
<keyword evidence="2" id="KW-0732">Signal</keyword>
<dbReference type="InterPro" id="IPR051398">
    <property type="entry name" value="Polysacch_Deacetylase"/>
</dbReference>
<comment type="subcellular location">
    <subcellularLocation>
        <location evidence="1">Secreted</location>
    </subcellularLocation>
</comment>
<dbReference type="PANTHER" id="PTHR34216:SF3">
    <property type="entry name" value="POLY-BETA-1,6-N-ACETYL-D-GLUCOSAMINE N-DEACETYLASE"/>
    <property type="match status" value="1"/>
</dbReference>
<keyword evidence="5" id="KW-1185">Reference proteome</keyword>
<sequence>MHKELIRKLFSCLLGTMFTLGCCFLFEAKTIPTQGATEEGIPLPIIMYHNVRNEGNKGLGDYVITDQQLEKDLAFLKEKGYNAVVGQDLVDYVQGLKELPEKPVFLTFDDGYESFIATVYPLLQKYGMKATVNIIGEYTDLYSQSVPKHLDYAHLNWSEVGELYASPLVEIGNHTYDLHEVKGEDGRKGANIKKGEAFEDYKKVLTDDVTKLQEKMREHLYQSARVFAYPYGFYSQESEKILKGLGFDVTLTCEEGINLITKDNECLYGLKRYNRPYRAETEAFFKNIGME</sequence>
<dbReference type="PANTHER" id="PTHR34216">
    <property type="match status" value="1"/>
</dbReference>
<evidence type="ECO:0000259" key="3">
    <source>
        <dbReference type="PROSITE" id="PS51677"/>
    </source>
</evidence>
<dbReference type="CDD" id="cd10918">
    <property type="entry name" value="CE4_NodB_like_5s_6s"/>
    <property type="match status" value="1"/>
</dbReference>
<dbReference type="RefSeq" id="WP_249295364.1">
    <property type="nucleotide sequence ID" value="NZ_JACRSV010000003.1"/>
</dbReference>
<name>A0A926E2C0_9FIRM</name>
<evidence type="ECO:0000256" key="1">
    <source>
        <dbReference type="ARBA" id="ARBA00004613"/>
    </source>
</evidence>
<protein>
    <submittedName>
        <fullName evidence="4">Polysaccharide deacetylase family protein</fullName>
    </submittedName>
</protein>
<dbReference type="Gene3D" id="3.20.20.370">
    <property type="entry name" value="Glycoside hydrolase/deacetylase"/>
    <property type="match status" value="1"/>
</dbReference>
<dbReference type="InterPro" id="IPR011330">
    <property type="entry name" value="Glyco_hydro/deAcase_b/a-brl"/>
</dbReference>
<feature type="domain" description="NodB homology" evidence="3">
    <location>
        <begin position="102"/>
        <end position="291"/>
    </location>
</feature>
<evidence type="ECO:0000256" key="2">
    <source>
        <dbReference type="ARBA" id="ARBA00022729"/>
    </source>
</evidence>
<reference evidence="4" key="1">
    <citation type="submission" date="2020-08" db="EMBL/GenBank/DDBJ databases">
        <title>Genome public.</title>
        <authorList>
            <person name="Liu C."/>
            <person name="Sun Q."/>
        </authorList>
    </citation>
    <scope>NUCLEOTIDE SEQUENCE</scope>
    <source>
        <strain evidence="4">NSJ-33</strain>
    </source>
</reference>
<dbReference type="GO" id="GO:0016810">
    <property type="term" value="F:hydrolase activity, acting on carbon-nitrogen (but not peptide) bonds"/>
    <property type="evidence" value="ECO:0007669"/>
    <property type="project" value="InterPro"/>
</dbReference>
<gene>
    <name evidence="4" type="ORF">H8710_09830</name>
</gene>
<dbReference type="SUPFAM" id="SSF88713">
    <property type="entry name" value="Glycoside hydrolase/deacetylase"/>
    <property type="match status" value="1"/>
</dbReference>
<dbReference type="PROSITE" id="PS51677">
    <property type="entry name" value="NODB"/>
    <property type="match status" value="1"/>
</dbReference>
<dbReference type="Proteomes" id="UP000610760">
    <property type="component" value="Unassembled WGS sequence"/>
</dbReference>
<dbReference type="GO" id="GO:0005975">
    <property type="term" value="P:carbohydrate metabolic process"/>
    <property type="evidence" value="ECO:0007669"/>
    <property type="project" value="InterPro"/>
</dbReference>
<dbReference type="InterPro" id="IPR002509">
    <property type="entry name" value="NODB_dom"/>
</dbReference>
<proteinExistence type="predicted"/>
<dbReference type="GO" id="GO:0005576">
    <property type="term" value="C:extracellular region"/>
    <property type="evidence" value="ECO:0007669"/>
    <property type="project" value="UniProtKB-SubCell"/>
</dbReference>
<accession>A0A926E2C0</accession>
<dbReference type="AlphaFoldDB" id="A0A926E2C0"/>
<dbReference type="Pfam" id="PF01522">
    <property type="entry name" value="Polysacc_deac_1"/>
    <property type="match status" value="1"/>
</dbReference>
<evidence type="ECO:0000313" key="4">
    <source>
        <dbReference type="EMBL" id="MBC8560359.1"/>
    </source>
</evidence>
<organism evidence="4 5">
    <name type="scientific">Fumia xinanensis</name>
    <dbReference type="NCBI Taxonomy" id="2763659"/>
    <lineage>
        <taxon>Bacteria</taxon>
        <taxon>Bacillati</taxon>
        <taxon>Bacillota</taxon>
        <taxon>Clostridia</taxon>
        <taxon>Eubacteriales</taxon>
        <taxon>Oscillospiraceae</taxon>
        <taxon>Fumia</taxon>
    </lineage>
</organism>
<dbReference type="EMBL" id="JACRSV010000003">
    <property type="protein sequence ID" value="MBC8560359.1"/>
    <property type="molecule type" value="Genomic_DNA"/>
</dbReference>
<dbReference type="PROSITE" id="PS51257">
    <property type="entry name" value="PROKAR_LIPOPROTEIN"/>
    <property type="match status" value="1"/>
</dbReference>
<comment type="caution">
    <text evidence="4">The sequence shown here is derived from an EMBL/GenBank/DDBJ whole genome shotgun (WGS) entry which is preliminary data.</text>
</comment>